<accession>A0A4P6JMI8</accession>
<dbReference type="OrthoDB" id="188362at2"/>
<dbReference type="Pfam" id="PF01738">
    <property type="entry name" value="DLH"/>
    <property type="match status" value="1"/>
</dbReference>
<dbReference type="AlphaFoldDB" id="A0A4P6JMI8"/>
<gene>
    <name evidence="2" type="ORF">EPA93_10170</name>
</gene>
<dbReference type="SUPFAM" id="SSF53474">
    <property type="entry name" value="alpha/beta-Hydrolases"/>
    <property type="match status" value="1"/>
</dbReference>
<dbReference type="InterPro" id="IPR002925">
    <property type="entry name" value="Dienelactn_hydro"/>
</dbReference>
<evidence type="ECO:0000313" key="3">
    <source>
        <dbReference type="Proteomes" id="UP000290365"/>
    </source>
</evidence>
<keyword evidence="2" id="KW-0378">Hydrolase</keyword>
<name>A0A4P6JMI8_KTERU</name>
<dbReference type="GO" id="GO:0016787">
    <property type="term" value="F:hydrolase activity"/>
    <property type="evidence" value="ECO:0007669"/>
    <property type="project" value="UniProtKB-KW"/>
</dbReference>
<dbReference type="EMBL" id="CP035758">
    <property type="protein sequence ID" value="QBD76353.1"/>
    <property type="molecule type" value="Genomic_DNA"/>
</dbReference>
<protein>
    <submittedName>
        <fullName evidence="2">Dienelactone hydrolase family protein</fullName>
    </submittedName>
</protein>
<dbReference type="Proteomes" id="UP000290365">
    <property type="component" value="Chromosome"/>
</dbReference>
<organism evidence="2 3">
    <name type="scientific">Ktedonosporobacter rubrisoli</name>
    <dbReference type="NCBI Taxonomy" id="2509675"/>
    <lineage>
        <taxon>Bacteria</taxon>
        <taxon>Bacillati</taxon>
        <taxon>Chloroflexota</taxon>
        <taxon>Ktedonobacteria</taxon>
        <taxon>Ktedonobacterales</taxon>
        <taxon>Ktedonosporobacteraceae</taxon>
        <taxon>Ktedonosporobacter</taxon>
    </lineage>
</organism>
<sequence>MMLDKASEHEIATEHVNVPVDEESATAPLGMYMAQPVEPGSYPGVIVGFELFGLTGYVRKVVERIARLGYVVVAPDFYHRSAPGIELAADAEGRTRGFALLHQLTRQQALNDVRAAMSYLRNVQGCAKLGIVGLSVGGHIAYLAATQLDLKATVAFYAGWLPGTEIPLSRPEPTLALTPGIASHDGYLLFLVGENDALIPREQRAVIATALNEAKVRHELVEYSGAPHGFFCDERESYEPVAAADGWRRLQSLFAAELV</sequence>
<keyword evidence="3" id="KW-1185">Reference proteome</keyword>
<dbReference type="Gene3D" id="3.40.50.1820">
    <property type="entry name" value="alpha/beta hydrolase"/>
    <property type="match status" value="1"/>
</dbReference>
<evidence type="ECO:0000259" key="1">
    <source>
        <dbReference type="Pfam" id="PF01738"/>
    </source>
</evidence>
<reference evidence="2 3" key="1">
    <citation type="submission" date="2019-01" db="EMBL/GenBank/DDBJ databases">
        <title>Ktedonosporobacter rubrisoli SCAWS-G2.</title>
        <authorList>
            <person name="Huang Y."/>
            <person name="Yan B."/>
        </authorList>
    </citation>
    <scope>NUCLEOTIDE SEQUENCE [LARGE SCALE GENOMIC DNA]</scope>
    <source>
        <strain evidence="2 3">SCAWS-G2</strain>
    </source>
</reference>
<dbReference type="KEGG" id="kbs:EPA93_10170"/>
<dbReference type="InterPro" id="IPR029058">
    <property type="entry name" value="AB_hydrolase_fold"/>
</dbReference>
<dbReference type="PANTHER" id="PTHR46623:SF6">
    <property type="entry name" value="ALPHA_BETA-HYDROLASES SUPERFAMILY PROTEIN"/>
    <property type="match status" value="1"/>
</dbReference>
<dbReference type="InterPro" id="IPR051049">
    <property type="entry name" value="Dienelactone_hydrolase-like"/>
</dbReference>
<dbReference type="PANTHER" id="PTHR46623">
    <property type="entry name" value="CARBOXYMETHYLENEBUTENOLIDASE-RELATED"/>
    <property type="match status" value="1"/>
</dbReference>
<proteinExistence type="predicted"/>
<feature type="domain" description="Dienelactone hydrolase" evidence="1">
    <location>
        <begin position="31"/>
        <end position="256"/>
    </location>
</feature>
<evidence type="ECO:0000313" key="2">
    <source>
        <dbReference type="EMBL" id="QBD76353.1"/>
    </source>
</evidence>
<dbReference type="RefSeq" id="WP_129887057.1">
    <property type="nucleotide sequence ID" value="NZ_CP035758.1"/>
</dbReference>